<organism evidence="3 4">
    <name type="scientific">Sneathiella chinensis</name>
    <dbReference type="NCBI Taxonomy" id="349750"/>
    <lineage>
        <taxon>Bacteria</taxon>
        <taxon>Pseudomonadati</taxon>
        <taxon>Pseudomonadota</taxon>
        <taxon>Alphaproteobacteria</taxon>
        <taxon>Sneathiellales</taxon>
        <taxon>Sneathiellaceae</taxon>
        <taxon>Sneathiella</taxon>
    </lineage>
</organism>
<dbReference type="Proteomes" id="UP001161409">
    <property type="component" value="Unassembled WGS sequence"/>
</dbReference>
<feature type="domain" description="UspA" evidence="2">
    <location>
        <begin position="154"/>
        <end position="272"/>
    </location>
</feature>
<dbReference type="PANTHER" id="PTHR46268:SF15">
    <property type="entry name" value="UNIVERSAL STRESS PROTEIN HP_0031"/>
    <property type="match status" value="1"/>
</dbReference>
<dbReference type="PRINTS" id="PR01438">
    <property type="entry name" value="UNVRSLSTRESS"/>
</dbReference>
<evidence type="ECO:0000259" key="2">
    <source>
        <dbReference type="Pfam" id="PF00582"/>
    </source>
</evidence>
<comment type="similarity">
    <text evidence="1">Belongs to the universal stress protein A family.</text>
</comment>
<evidence type="ECO:0000256" key="1">
    <source>
        <dbReference type="ARBA" id="ARBA00008791"/>
    </source>
</evidence>
<proteinExistence type="inferred from homology"/>
<dbReference type="SUPFAM" id="SSF52402">
    <property type="entry name" value="Adenine nucleotide alpha hydrolases-like"/>
    <property type="match status" value="2"/>
</dbReference>
<sequence>MSIKTILLHLASDENLDSRVEAALGIATQNNAALVGVYSIPPITPPTSFMGYIPPEYTEQTLELENKKALACKAKLEELAARVNVPVSVIIEEGYAPDVVNKYALTADLVVVGQVDPQKSESAPYLTLINDLVVSCARPILAIPYAGNFKNFGDHILVGWNNTRESSRAIHEAMPFLKAGKKVTLLSINPSKDQSGPDAAMLAHLERHGVKAECKVGHWKDVSAGNAMLDSLVDYSADMLVMGAYGHSRIREMILGGATQEILDHMTAPVLFAH</sequence>
<dbReference type="InterPro" id="IPR006015">
    <property type="entry name" value="Universal_stress_UspA"/>
</dbReference>
<accession>A0ABQ5U3A7</accession>
<dbReference type="PANTHER" id="PTHR46268">
    <property type="entry name" value="STRESS RESPONSE PROTEIN NHAX"/>
    <property type="match status" value="1"/>
</dbReference>
<name>A0ABQ5U3A7_9PROT</name>
<comment type="caution">
    <text evidence="3">The sequence shown here is derived from an EMBL/GenBank/DDBJ whole genome shotgun (WGS) entry which is preliminary data.</text>
</comment>
<protein>
    <submittedName>
        <fullName evidence="3">Universal stress protein A</fullName>
    </submittedName>
</protein>
<gene>
    <name evidence="3" type="ORF">GCM10007924_14170</name>
</gene>
<reference evidence="3" key="2">
    <citation type="submission" date="2023-01" db="EMBL/GenBank/DDBJ databases">
        <title>Draft genome sequence of Sneathiella chinensis strain NBRC 103408.</title>
        <authorList>
            <person name="Sun Q."/>
            <person name="Mori K."/>
        </authorList>
    </citation>
    <scope>NUCLEOTIDE SEQUENCE</scope>
    <source>
        <strain evidence="3">NBRC 103408</strain>
    </source>
</reference>
<evidence type="ECO:0000313" key="4">
    <source>
        <dbReference type="Proteomes" id="UP001161409"/>
    </source>
</evidence>
<dbReference type="InterPro" id="IPR006016">
    <property type="entry name" value="UspA"/>
</dbReference>
<dbReference type="Gene3D" id="3.40.50.12370">
    <property type="match status" value="1"/>
</dbReference>
<dbReference type="EMBL" id="BSNF01000006">
    <property type="protein sequence ID" value="GLQ06196.1"/>
    <property type="molecule type" value="Genomic_DNA"/>
</dbReference>
<dbReference type="CDD" id="cd00293">
    <property type="entry name" value="USP-like"/>
    <property type="match status" value="1"/>
</dbReference>
<reference evidence="3" key="1">
    <citation type="journal article" date="2014" name="Int. J. Syst. Evol. Microbiol.">
        <title>Complete genome of a new Firmicutes species belonging to the dominant human colonic microbiota ('Ruminococcus bicirculans') reveals two chromosomes and a selective capacity to utilize plant glucans.</title>
        <authorList>
            <consortium name="NISC Comparative Sequencing Program"/>
            <person name="Wegmann U."/>
            <person name="Louis P."/>
            <person name="Goesmann A."/>
            <person name="Henrissat B."/>
            <person name="Duncan S.H."/>
            <person name="Flint H.J."/>
        </authorList>
    </citation>
    <scope>NUCLEOTIDE SEQUENCE</scope>
    <source>
        <strain evidence="3">NBRC 103408</strain>
    </source>
</reference>
<keyword evidence="4" id="KW-1185">Reference proteome</keyword>
<feature type="domain" description="UspA" evidence="2">
    <location>
        <begin position="4"/>
        <end position="114"/>
    </location>
</feature>
<evidence type="ECO:0000313" key="3">
    <source>
        <dbReference type="EMBL" id="GLQ06196.1"/>
    </source>
</evidence>
<dbReference type="RefSeq" id="WP_169560252.1">
    <property type="nucleotide sequence ID" value="NZ_BSNF01000006.1"/>
</dbReference>
<dbReference type="Pfam" id="PF00582">
    <property type="entry name" value="Usp"/>
    <property type="match status" value="2"/>
</dbReference>